<dbReference type="PROSITE" id="PS50865">
    <property type="entry name" value="ZF_MYND_2"/>
    <property type="match status" value="1"/>
</dbReference>
<dbReference type="GO" id="GO:0008270">
    <property type="term" value="F:zinc ion binding"/>
    <property type="evidence" value="ECO:0007669"/>
    <property type="project" value="UniProtKB-KW"/>
</dbReference>
<evidence type="ECO:0000259" key="9">
    <source>
        <dbReference type="PROSITE" id="PS50865"/>
    </source>
</evidence>
<evidence type="ECO:0000256" key="3">
    <source>
        <dbReference type="ARBA" id="ARBA00022490"/>
    </source>
</evidence>
<dbReference type="VEuPathDB" id="FungiDB:BD410DRAFT_777858"/>
<evidence type="ECO:0000256" key="5">
    <source>
        <dbReference type="ARBA" id="ARBA00022771"/>
    </source>
</evidence>
<name>A0A4Y7PJQ1_9AGAM</name>
<dbReference type="GO" id="GO:0006511">
    <property type="term" value="P:ubiquitin-dependent protein catabolic process"/>
    <property type="evidence" value="ECO:0007669"/>
    <property type="project" value="TreeGrafter"/>
</dbReference>
<evidence type="ECO:0000313" key="10">
    <source>
        <dbReference type="EMBL" id="TDL15693.1"/>
    </source>
</evidence>
<feature type="compositionally biased region" description="Gly residues" evidence="8">
    <location>
        <begin position="811"/>
        <end position="824"/>
    </location>
</feature>
<feature type="compositionally biased region" description="Acidic residues" evidence="8">
    <location>
        <begin position="318"/>
        <end position="341"/>
    </location>
</feature>
<feature type="compositionally biased region" description="Low complexity" evidence="8">
    <location>
        <begin position="651"/>
        <end position="667"/>
    </location>
</feature>
<keyword evidence="5 7" id="KW-0863">Zinc-finger</keyword>
<dbReference type="GO" id="GO:0007163">
    <property type="term" value="P:establishment or maintenance of cell polarity"/>
    <property type="evidence" value="ECO:0007669"/>
    <property type="project" value="TreeGrafter"/>
</dbReference>
<gene>
    <name evidence="10" type="ORF">BD410DRAFT_777858</name>
</gene>
<evidence type="ECO:0000313" key="11">
    <source>
        <dbReference type="Proteomes" id="UP000294933"/>
    </source>
</evidence>
<keyword evidence="6" id="KW-0862">Zinc</keyword>
<protein>
    <recommendedName>
        <fullName evidence="9">MYND-type domain-containing protein</fullName>
    </recommendedName>
</protein>
<keyword evidence="11" id="KW-1185">Reference proteome</keyword>
<feature type="compositionally biased region" description="Low complexity" evidence="8">
    <location>
        <begin position="825"/>
        <end position="834"/>
    </location>
</feature>
<feature type="compositionally biased region" description="Gly residues" evidence="8">
    <location>
        <begin position="793"/>
        <end position="803"/>
    </location>
</feature>
<dbReference type="InterPro" id="IPR051664">
    <property type="entry name" value="MYND-type_zinc_finger"/>
</dbReference>
<dbReference type="PANTHER" id="PTHR47442">
    <property type="entry name" value="MYND-TYPE ZINC FINGER PROTEIN MUB1"/>
    <property type="match status" value="1"/>
</dbReference>
<dbReference type="Pfam" id="PF01753">
    <property type="entry name" value="zf-MYND"/>
    <property type="match status" value="1"/>
</dbReference>
<organism evidence="10 11">
    <name type="scientific">Rickenella mellea</name>
    <dbReference type="NCBI Taxonomy" id="50990"/>
    <lineage>
        <taxon>Eukaryota</taxon>
        <taxon>Fungi</taxon>
        <taxon>Dikarya</taxon>
        <taxon>Basidiomycota</taxon>
        <taxon>Agaricomycotina</taxon>
        <taxon>Agaricomycetes</taxon>
        <taxon>Hymenochaetales</taxon>
        <taxon>Rickenellaceae</taxon>
        <taxon>Rickenella</taxon>
    </lineage>
</organism>
<proteinExistence type="inferred from homology"/>
<feature type="domain" description="MYND-type" evidence="9">
    <location>
        <begin position="732"/>
        <end position="774"/>
    </location>
</feature>
<feature type="region of interest" description="Disordered" evidence="8">
    <location>
        <begin position="1034"/>
        <end position="1056"/>
    </location>
</feature>
<dbReference type="GO" id="GO:1990304">
    <property type="term" value="C:MUB1-RAD6-UBR2 ubiquitin ligase complex"/>
    <property type="evidence" value="ECO:0007669"/>
    <property type="project" value="TreeGrafter"/>
</dbReference>
<evidence type="ECO:0000256" key="6">
    <source>
        <dbReference type="ARBA" id="ARBA00022833"/>
    </source>
</evidence>
<evidence type="ECO:0000256" key="1">
    <source>
        <dbReference type="ARBA" id="ARBA00004496"/>
    </source>
</evidence>
<dbReference type="OrthoDB" id="5594178at2759"/>
<dbReference type="Gene3D" id="6.10.140.2220">
    <property type="match status" value="1"/>
</dbReference>
<feature type="region of interest" description="Disordered" evidence="8">
    <location>
        <begin position="781"/>
        <end position="843"/>
    </location>
</feature>
<feature type="region of interest" description="Disordered" evidence="8">
    <location>
        <begin position="216"/>
        <end position="378"/>
    </location>
</feature>
<evidence type="ECO:0000256" key="8">
    <source>
        <dbReference type="SAM" id="MobiDB-lite"/>
    </source>
</evidence>
<dbReference type="AlphaFoldDB" id="A0A4Y7PJQ1"/>
<feature type="region of interest" description="Disordered" evidence="8">
    <location>
        <begin position="621"/>
        <end position="669"/>
    </location>
</feature>
<feature type="compositionally biased region" description="Polar residues" evidence="8">
    <location>
        <begin position="226"/>
        <end position="258"/>
    </location>
</feature>
<dbReference type="GO" id="GO:0005737">
    <property type="term" value="C:cytoplasm"/>
    <property type="evidence" value="ECO:0007669"/>
    <property type="project" value="UniProtKB-SubCell"/>
</dbReference>
<dbReference type="SUPFAM" id="SSF144232">
    <property type="entry name" value="HIT/MYND zinc finger-like"/>
    <property type="match status" value="1"/>
</dbReference>
<comment type="similarity">
    <text evidence="2">Belongs to the MUB1/samB family.</text>
</comment>
<accession>A0A4Y7PJQ1</accession>
<evidence type="ECO:0000256" key="2">
    <source>
        <dbReference type="ARBA" id="ARBA00010655"/>
    </source>
</evidence>
<sequence>MRESNFAFPAQNRACVCISSQLYDRRALDTTSPLPLLNSLTHLTYLTSTSPRIREILTCDGGLERLVRLLRDFCLSPPPPENPSAIYGLSPPTLNRIPTVPTLNPKTFDRHAAYRFSLAFQCVVNIGVRGSEPIRSRVVQAGTLDVVGCVLEGWLASKGFAVGPSASASGLPRESREQRALRRRLQTQQREREREHAQEVARLLALERQLANVEEYGDDEDMSELGQDNNHATSDAETSVSTDTSANATPLGSGTPTGSVVVPGRDRSGTVVARPIWDTQPPPQPESFRLSRRRTLRARQPQQDATTSSSSTSRPETETEDDGDQDVDGDIEMSQDQDTDENIPPPPPHPHPHARRAVGIVSDSPPPNGGAGGPSDSLEVDLDAHIIINTTNNEEGMGGVENGIVALDQNVNDDLAMGAPPGAPGAIDGTPRTRTNALAPFTLPRDGRGTGREELTPRAVLAALPMHTPMPVAMPMQTGVGLAQQGVPLPTILRNIQFHTGTTPQDFHPQVGLRVRRGGTHADGLANPNGHAEAGMRHHHHHHRHAQGHHHAHIEQDTGPFREEDVLLSLQLLAYLSKYPHVRQAFYKPRTSFHPATAQLPRSQPFGAAVPRVALASAAATATGGTPGGDPTKKDPGFFKPFATRGKEQGSKTATSGATSAGAAQATNIPPQRMTNVFSLVERFTFRPSPTESTLPQPPPFLPPEIQYWAGVIMRNACRKDESRGGIRQCANMLCGKWESFPREFAKCRRCRKAKYCGKECQSRAWSEGHRFWCSAREGEEGVEGTNHTNGHAGAGGHGGGGDGDGRDSSGGDGAGGGGDGSGTTVGVSAATAARVERRLERERERQRLANAVTTTMDPNSGDIPGGLPRAIANAVRATTAQIHQSALAQSTERSQQRQASTSTIRVAGPHAAMNMNSGRLTVRDRTNAMAGPSNAATALAAALNAAPTARTEIPSLSGAVTVEDTSPSRIPPITTRRRAGTLPALQELHDLSLTVNSLLPYTSHQVLRRSDYRALTPPDVTPGTDPQAILSATGEIDMDGGPPTQDGLGDDMVMG</sequence>
<dbReference type="Proteomes" id="UP000294933">
    <property type="component" value="Unassembled WGS sequence"/>
</dbReference>
<feature type="region of interest" description="Disordered" evidence="8">
    <location>
        <begin position="164"/>
        <end position="196"/>
    </location>
</feature>
<keyword evidence="3" id="KW-0963">Cytoplasm</keyword>
<dbReference type="EMBL" id="ML170266">
    <property type="protein sequence ID" value="TDL15693.1"/>
    <property type="molecule type" value="Genomic_DNA"/>
</dbReference>
<keyword evidence="4" id="KW-0479">Metal-binding</keyword>
<dbReference type="InterPro" id="IPR002893">
    <property type="entry name" value="Znf_MYND"/>
</dbReference>
<comment type="subcellular location">
    <subcellularLocation>
        <location evidence="1">Cytoplasm</location>
    </subcellularLocation>
</comment>
<feature type="region of interest" description="Disordered" evidence="8">
    <location>
        <begin position="884"/>
        <end position="904"/>
    </location>
</feature>
<evidence type="ECO:0000256" key="4">
    <source>
        <dbReference type="ARBA" id="ARBA00022723"/>
    </source>
</evidence>
<evidence type="ECO:0000256" key="7">
    <source>
        <dbReference type="PROSITE-ProRule" id="PRU00134"/>
    </source>
</evidence>
<reference evidence="10 11" key="1">
    <citation type="submission" date="2018-06" db="EMBL/GenBank/DDBJ databases">
        <title>A transcriptomic atlas of mushroom development highlights an independent origin of complex multicellularity.</title>
        <authorList>
            <consortium name="DOE Joint Genome Institute"/>
            <person name="Krizsan K."/>
            <person name="Almasi E."/>
            <person name="Merenyi Z."/>
            <person name="Sahu N."/>
            <person name="Viragh M."/>
            <person name="Koszo T."/>
            <person name="Mondo S."/>
            <person name="Kiss B."/>
            <person name="Balint B."/>
            <person name="Kues U."/>
            <person name="Barry K."/>
            <person name="Hegedus J.C."/>
            <person name="Henrissat B."/>
            <person name="Johnson J."/>
            <person name="Lipzen A."/>
            <person name="Ohm R."/>
            <person name="Nagy I."/>
            <person name="Pangilinan J."/>
            <person name="Yan J."/>
            <person name="Xiong Y."/>
            <person name="Grigoriev I.V."/>
            <person name="Hibbett D.S."/>
            <person name="Nagy L.G."/>
        </authorList>
    </citation>
    <scope>NUCLEOTIDE SEQUENCE [LARGE SCALE GENOMIC DNA]</scope>
    <source>
        <strain evidence="10 11">SZMC22713</strain>
    </source>
</reference>
<dbReference type="PANTHER" id="PTHR47442:SF1">
    <property type="entry name" value="MYND-TYPE ZINC FINGER PROTEIN MUB1"/>
    <property type="match status" value="1"/>
</dbReference>